<evidence type="ECO:0000256" key="1">
    <source>
        <dbReference type="SAM" id="Phobius"/>
    </source>
</evidence>
<dbReference type="Proteomes" id="UP000199001">
    <property type="component" value="Unassembled WGS sequence"/>
</dbReference>
<proteinExistence type="predicted"/>
<keyword evidence="3" id="KW-1185">Reference proteome</keyword>
<evidence type="ECO:0000313" key="3">
    <source>
        <dbReference type="Proteomes" id="UP000199001"/>
    </source>
</evidence>
<organism evidence="2 3">
    <name type="scientific">Micromonospora citrea</name>
    <dbReference type="NCBI Taxonomy" id="47855"/>
    <lineage>
        <taxon>Bacteria</taxon>
        <taxon>Bacillati</taxon>
        <taxon>Actinomycetota</taxon>
        <taxon>Actinomycetes</taxon>
        <taxon>Micromonosporales</taxon>
        <taxon>Micromonosporaceae</taxon>
        <taxon>Micromonospora</taxon>
    </lineage>
</organism>
<reference evidence="3" key="1">
    <citation type="submission" date="2016-06" db="EMBL/GenBank/DDBJ databases">
        <authorList>
            <person name="Varghese N."/>
            <person name="Submissions Spin"/>
        </authorList>
    </citation>
    <scope>NUCLEOTIDE SEQUENCE [LARGE SCALE GENOMIC DNA]</scope>
    <source>
        <strain evidence="3">DSM 43903</strain>
    </source>
</reference>
<dbReference type="RefSeq" id="WP_091095713.1">
    <property type="nucleotide sequence ID" value="NZ_FMHZ01000002.1"/>
</dbReference>
<accession>A0A1C6U0S1</accession>
<gene>
    <name evidence="2" type="ORF">GA0070606_1155</name>
</gene>
<keyword evidence="1" id="KW-1133">Transmembrane helix</keyword>
<dbReference type="OrthoDB" id="3253635at2"/>
<evidence type="ECO:0000313" key="2">
    <source>
        <dbReference type="EMBL" id="SCL47471.1"/>
    </source>
</evidence>
<feature type="transmembrane region" description="Helical" evidence="1">
    <location>
        <begin position="153"/>
        <end position="177"/>
    </location>
</feature>
<dbReference type="STRING" id="47855.GA0070606_1155"/>
<feature type="transmembrane region" description="Helical" evidence="1">
    <location>
        <begin position="35"/>
        <end position="53"/>
    </location>
</feature>
<name>A0A1C6U0S1_9ACTN</name>
<sequence>MTAIAERPTIDRTAATAPREVVAPVETRREKLTRYALAGLRLALGWTFLWAFLDKTFGLGHETEAAKAWINGGSPTRGFLGNAVAGPFADFYQGFAGAAWADWLFMIGLAAIGTALMLGVGMRIATATGALLLVLMWTAVLPPANNPFMDDHLIYAGLLGVLALTAAGDTLGLGRYWTRLALVRRLPFLK</sequence>
<keyword evidence="1" id="KW-0472">Membrane</keyword>
<feature type="transmembrane region" description="Helical" evidence="1">
    <location>
        <begin position="91"/>
        <end position="112"/>
    </location>
</feature>
<feature type="transmembrane region" description="Helical" evidence="1">
    <location>
        <begin position="124"/>
        <end position="141"/>
    </location>
</feature>
<protein>
    <submittedName>
        <fullName evidence="2">Thiosulfate dehydrogenase [quinone] large subunit</fullName>
    </submittedName>
</protein>
<keyword evidence="1" id="KW-0812">Transmembrane</keyword>
<dbReference type="EMBL" id="FMHZ01000002">
    <property type="protein sequence ID" value="SCL47471.1"/>
    <property type="molecule type" value="Genomic_DNA"/>
</dbReference>
<dbReference type="AlphaFoldDB" id="A0A1C6U0S1"/>